<protein>
    <submittedName>
        <fullName evidence="2">Uncharacterized protein</fullName>
    </submittedName>
</protein>
<feature type="compositionally biased region" description="Low complexity" evidence="1">
    <location>
        <begin position="84"/>
        <end position="98"/>
    </location>
</feature>
<dbReference type="PANTHER" id="PTHR42085:SF4">
    <property type="entry name" value="F-BOX DOMAIN-CONTAINING PROTEIN"/>
    <property type="match status" value="1"/>
</dbReference>
<feature type="compositionally biased region" description="Low complexity" evidence="1">
    <location>
        <begin position="62"/>
        <end position="76"/>
    </location>
</feature>
<reference evidence="2" key="1">
    <citation type="submission" date="2023-11" db="EMBL/GenBank/DDBJ databases">
        <authorList>
            <person name="Alioto T."/>
            <person name="Alioto T."/>
            <person name="Gomez Garrido J."/>
        </authorList>
    </citation>
    <scope>NUCLEOTIDE SEQUENCE</scope>
</reference>
<name>A0AAI9E7P5_9PEZI</name>
<evidence type="ECO:0000313" key="3">
    <source>
        <dbReference type="Proteomes" id="UP001296104"/>
    </source>
</evidence>
<dbReference type="AlphaFoldDB" id="A0AAI9E7P5"/>
<feature type="compositionally biased region" description="Polar residues" evidence="1">
    <location>
        <begin position="14"/>
        <end position="40"/>
    </location>
</feature>
<dbReference type="InterPro" id="IPR038883">
    <property type="entry name" value="AN11006-like"/>
</dbReference>
<organism evidence="2 3">
    <name type="scientific">Lecanosticta acicola</name>
    <dbReference type="NCBI Taxonomy" id="111012"/>
    <lineage>
        <taxon>Eukaryota</taxon>
        <taxon>Fungi</taxon>
        <taxon>Dikarya</taxon>
        <taxon>Ascomycota</taxon>
        <taxon>Pezizomycotina</taxon>
        <taxon>Dothideomycetes</taxon>
        <taxon>Dothideomycetidae</taxon>
        <taxon>Mycosphaerellales</taxon>
        <taxon>Mycosphaerellaceae</taxon>
        <taxon>Lecanosticta</taxon>
    </lineage>
</organism>
<evidence type="ECO:0000256" key="1">
    <source>
        <dbReference type="SAM" id="MobiDB-lite"/>
    </source>
</evidence>
<dbReference type="EMBL" id="CAVMBE010000014">
    <property type="protein sequence ID" value="CAK3942451.1"/>
    <property type="molecule type" value="Genomic_DNA"/>
</dbReference>
<keyword evidence="3" id="KW-1185">Reference proteome</keyword>
<feature type="region of interest" description="Disordered" evidence="1">
    <location>
        <begin position="1"/>
        <end position="129"/>
    </location>
</feature>
<feature type="region of interest" description="Disordered" evidence="1">
    <location>
        <begin position="207"/>
        <end position="238"/>
    </location>
</feature>
<sequence>MGFQFNGAPPAWLDNSSTPKSFGIPSSTPSASVRTTTAQSFGPAASVKTAPSFGTNPAILRGSPGAFPSFPAAASNPHPPALQSTPNSSFGSSPPSRQSKAKVSPFATASSDTPTLSGIPCKTSVSSEKTDDALRKALQRASGDQFTATVGDADIAADEILKDALKKSGLNRSNVIALLQALGQSPELSIFTNTLFGELVGRRIPGFQSQSKTTTKPTDNPFSKPGQSEKKKAESSSQVLRHHPWVRYRLEIPVAQRLVSSRAMAKFEHAKVLAAWMLSQVCSSATSDKRNMLELAATNIIERKESELAIKGIVIWIKEKVSRAKVLLATVETERGTLISDDEDMNKVIRSASIATQDDISVFTRNPPASSKNDKPFRFLDLPAELRNGVYRELLVTRSGYLSTHRLGDTSYIQAEQGGTKFDLHSPGCHPAILETCKQVYKEAKSVLYVENVIVARLTANIGTKSVFKMGRMRPSTLPHLTNLVLSVDSIKFDGGLRGAFAGVSPNYAKLNWYALQSLTGLKKLRICNIERENQKCDFPEDHLKHKTALLEQIIERIPANCDLSYEAQEGIEKRFIQEQLQWRNRPGHIRDAYEVDGEVLKRCAQGTLQNQGAKSGDERNHFYADRSIKLGSLVKDGDEGTFDPRHVFGAGD</sequence>
<proteinExistence type="predicted"/>
<feature type="compositionally biased region" description="Polar residues" evidence="1">
    <location>
        <begin position="107"/>
        <end position="116"/>
    </location>
</feature>
<accession>A0AAI9E7P5</accession>
<feature type="compositionally biased region" description="Polar residues" evidence="1">
    <location>
        <begin position="207"/>
        <end position="221"/>
    </location>
</feature>
<dbReference type="PANTHER" id="PTHR42085">
    <property type="entry name" value="F-BOX DOMAIN-CONTAINING PROTEIN"/>
    <property type="match status" value="1"/>
</dbReference>
<comment type="caution">
    <text evidence="2">The sequence shown here is derived from an EMBL/GenBank/DDBJ whole genome shotgun (WGS) entry which is preliminary data.</text>
</comment>
<gene>
    <name evidence="2" type="ORF">LECACI_7A003124</name>
</gene>
<dbReference type="Proteomes" id="UP001296104">
    <property type="component" value="Unassembled WGS sequence"/>
</dbReference>
<evidence type="ECO:0000313" key="2">
    <source>
        <dbReference type="EMBL" id="CAK3942451.1"/>
    </source>
</evidence>